<sequence length="466" mass="49236">DDFSNFLSSDTEHMLARNETGTTLLAGEAVFISTFNVAEDLPVISRAANTSASTMPAIGIVTEDILNLANGSVTLSGFLQGFSTNPFSIGDTLYVSSTAGALTDTRPTGTSLIQNIARVTKVGGLGVGRINVTQLDRAVELPNLTSANFWLGDATNLPQQVVMSGDATMDNTGLLTISNDAITNDKTDTFTTTKITTLSKSLLNTEIVYNDQNNSLGAFYQDISQITVPADPAAGTRRLFVNSTTGEISVRTSSSTTVSLESPALVTTDIVVGVQNIPDDVYDDTSHEWFGIDNGSQTLGITLGTTEPVGTAYTFTYTVDANDFPTGVSGITFTALGLMMSTQVTNGDSVSSNISAKFFINDVEFDVGGANRTVSAGEFGMFAGYKKDHDTTVGDVIQVKLWTNGSTLVVLNKFGVYTIPYIFDITAKSITVNQDSEAILDLIADAPIGVTLASKNDTAFANMTVD</sequence>
<proteinExistence type="predicted"/>
<evidence type="ECO:0000313" key="1">
    <source>
        <dbReference type="EMBL" id="KKL06370.1"/>
    </source>
</evidence>
<feature type="non-terminal residue" evidence="1">
    <location>
        <position position="466"/>
    </location>
</feature>
<gene>
    <name evidence="1" type="ORF">LCGC14_2596710</name>
</gene>
<dbReference type="EMBL" id="LAZR01043735">
    <property type="protein sequence ID" value="KKL06370.1"/>
    <property type="molecule type" value="Genomic_DNA"/>
</dbReference>
<feature type="non-terminal residue" evidence="1">
    <location>
        <position position="1"/>
    </location>
</feature>
<dbReference type="AlphaFoldDB" id="A0A0F9AA85"/>
<comment type="caution">
    <text evidence="1">The sequence shown here is derived from an EMBL/GenBank/DDBJ whole genome shotgun (WGS) entry which is preliminary data.</text>
</comment>
<accession>A0A0F9AA85</accession>
<organism evidence="1">
    <name type="scientific">marine sediment metagenome</name>
    <dbReference type="NCBI Taxonomy" id="412755"/>
    <lineage>
        <taxon>unclassified sequences</taxon>
        <taxon>metagenomes</taxon>
        <taxon>ecological metagenomes</taxon>
    </lineage>
</organism>
<reference evidence="1" key="1">
    <citation type="journal article" date="2015" name="Nature">
        <title>Complex archaea that bridge the gap between prokaryotes and eukaryotes.</title>
        <authorList>
            <person name="Spang A."/>
            <person name="Saw J.H."/>
            <person name="Jorgensen S.L."/>
            <person name="Zaremba-Niedzwiedzka K."/>
            <person name="Martijn J."/>
            <person name="Lind A.E."/>
            <person name="van Eijk R."/>
            <person name="Schleper C."/>
            <person name="Guy L."/>
            <person name="Ettema T.J."/>
        </authorList>
    </citation>
    <scope>NUCLEOTIDE SEQUENCE</scope>
</reference>
<protein>
    <submittedName>
        <fullName evidence="1">Uncharacterized protein</fullName>
    </submittedName>
</protein>
<name>A0A0F9AA85_9ZZZZ</name>